<dbReference type="InterPro" id="IPR050351">
    <property type="entry name" value="BphY/WalK/GraS-like"/>
</dbReference>
<dbReference type="GO" id="GO:0030295">
    <property type="term" value="F:protein kinase activator activity"/>
    <property type="evidence" value="ECO:0007669"/>
    <property type="project" value="TreeGrafter"/>
</dbReference>
<protein>
    <recommendedName>
        <fullName evidence="2">histidine kinase</fullName>
        <ecNumber evidence="2">2.7.13.3</ecNumber>
    </recommendedName>
</protein>
<organism evidence="9 10">
    <name type="scientific">Acidiferrobacter thiooxydans</name>
    <dbReference type="NCBI Taxonomy" id="163359"/>
    <lineage>
        <taxon>Bacteria</taxon>
        <taxon>Pseudomonadati</taxon>
        <taxon>Pseudomonadota</taxon>
        <taxon>Gammaproteobacteria</taxon>
        <taxon>Acidiferrobacterales</taxon>
        <taxon>Acidiferrobacteraceae</taxon>
        <taxon>Acidiferrobacter</taxon>
    </lineage>
</organism>
<dbReference type="Pfam" id="PF02518">
    <property type="entry name" value="HATPase_c"/>
    <property type="match status" value="1"/>
</dbReference>
<dbReference type="RefSeq" id="WP_141689218.1">
    <property type="nucleotide sequence ID" value="NZ_CP080624.1"/>
</dbReference>
<dbReference type="InterPro" id="IPR003661">
    <property type="entry name" value="HisK_dim/P_dom"/>
</dbReference>
<dbReference type="InterPro" id="IPR004358">
    <property type="entry name" value="Sig_transdc_His_kin-like_C"/>
</dbReference>
<dbReference type="PRINTS" id="PR00344">
    <property type="entry name" value="BCTRLSENSOR"/>
</dbReference>
<dbReference type="Proteomes" id="UP000253250">
    <property type="component" value="Unassembled WGS sequence"/>
</dbReference>
<dbReference type="PROSITE" id="PS50109">
    <property type="entry name" value="HIS_KIN"/>
    <property type="match status" value="1"/>
</dbReference>
<dbReference type="GO" id="GO:0000156">
    <property type="term" value="F:phosphorelay response regulator activity"/>
    <property type="evidence" value="ECO:0007669"/>
    <property type="project" value="TreeGrafter"/>
</dbReference>
<evidence type="ECO:0000256" key="6">
    <source>
        <dbReference type="ARBA" id="ARBA00022777"/>
    </source>
</evidence>
<dbReference type="GO" id="GO:0005524">
    <property type="term" value="F:ATP binding"/>
    <property type="evidence" value="ECO:0007669"/>
    <property type="project" value="UniProtKB-KW"/>
</dbReference>
<dbReference type="PANTHER" id="PTHR42878">
    <property type="entry name" value="TWO-COMPONENT HISTIDINE KINASE"/>
    <property type="match status" value="1"/>
</dbReference>
<evidence type="ECO:0000256" key="2">
    <source>
        <dbReference type="ARBA" id="ARBA00012438"/>
    </source>
</evidence>
<evidence type="ECO:0000256" key="5">
    <source>
        <dbReference type="ARBA" id="ARBA00022741"/>
    </source>
</evidence>
<name>A0A1C2G2Z9_9GAMM</name>
<dbReference type="SMART" id="SM00387">
    <property type="entry name" value="HATPase_c"/>
    <property type="match status" value="1"/>
</dbReference>
<dbReference type="Gene3D" id="3.30.565.10">
    <property type="entry name" value="Histidine kinase-like ATPase, C-terminal domain"/>
    <property type="match status" value="1"/>
</dbReference>
<sequence>MTGSCPEQDDHGHVASRLRKAIAGRGRGHAGRSNLLYLRGARQPEGGARQDLTGALYTLGGVVVGLVAGAVGYHYRLLDALVSPRDPAFLLFGVPALIGGGVGAFSAWWHARTKLAQALVTSEGFRQRLMSVERNQALWISLSAVLHDVRNPLHNIHLLIESLESPGADTDQVRRQVLEQLERINVRVRRVVAQIAEFSGEIARRPISLAEVLTEVTEMVRPLARQSRVALTVDAKRDMMVVADPKFLVQAIDHLILNSLQILSEQPPPAARSLYVQVHQVDDQIEMWVEDSGPGLPDEVRERLFEPLTTTRTSGMGLGLAIAHALASAAGAPLSLGHTGPTGTRFVLRFRSL</sequence>
<dbReference type="SUPFAM" id="SSF55874">
    <property type="entry name" value="ATPase domain of HSP90 chaperone/DNA topoisomerase II/histidine kinase"/>
    <property type="match status" value="1"/>
</dbReference>
<evidence type="ECO:0000256" key="3">
    <source>
        <dbReference type="ARBA" id="ARBA00022553"/>
    </source>
</evidence>
<evidence type="ECO:0000313" key="9">
    <source>
        <dbReference type="EMBL" id="RCN59184.1"/>
    </source>
</evidence>
<proteinExistence type="predicted"/>
<dbReference type="InterPro" id="IPR005467">
    <property type="entry name" value="His_kinase_dom"/>
</dbReference>
<dbReference type="SUPFAM" id="SSF47384">
    <property type="entry name" value="Homodimeric domain of signal transducing histidine kinase"/>
    <property type="match status" value="1"/>
</dbReference>
<evidence type="ECO:0000256" key="8">
    <source>
        <dbReference type="ARBA" id="ARBA00023012"/>
    </source>
</evidence>
<keyword evidence="6" id="KW-0418">Kinase</keyword>
<dbReference type="InterPro" id="IPR036890">
    <property type="entry name" value="HATPase_C_sf"/>
</dbReference>
<evidence type="ECO:0000256" key="1">
    <source>
        <dbReference type="ARBA" id="ARBA00000085"/>
    </source>
</evidence>
<keyword evidence="7" id="KW-0067">ATP-binding</keyword>
<dbReference type="GO" id="GO:0007234">
    <property type="term" value="P:osmosensory signaling via phosphorelay pathway"/>
    <property type="evidence" value="ECO:0007669"/>
    <property type="project" value="TreeGrafter"/>
</dbReference>
<evidence type="ECO:0000313" key="10">
    <source>
        <dbReference type="Proteomes" id="UP000253250"/>
    </source>
</evidence>
<dbReference type="EC" id="2.7.13.3" evidence="2"/>
<comment type="catalytic activity">
    <reaction evidence="1">
        <text>ATP + protein L-histidine = ADP + protein N-phospho-L-histidine.</text>
        <dbReference type="EC" id="2.7.13.3"/>
    </reaction>
</comment>
<evidence type="ECO:0000256" key="4">
    <source>
        <dbReference type="ARBA" id="ARBA00022679"/>
    </source>
</evidence>
<dbReference type="OrthoDB" id="9806130at2"/>
<dbReference type="GO" id="GO:0000155">
    <property type="term" value="F:phosphorelay sensor kinase activity"/>
    <property type="evidence" value="ECO:0007669"/>
    <property type="project" value="InterPro"/>
</dbReference>
<reference evidence="9 10" key="1">
    <citation type="submission" date="2018-02" db="EMBL/GenBank/DDBJ databases">
        <title>Insights into the biology of acidophilic members of the Acidiferrobacteraceae family derived from comparative genomic analyses.</title>
        <authorList>
            <person name="Issotta F."/>
            <person name="Thyssen C."/>
            <person name="Mena C."/>
            <person name="Moya A."/>
            <person name="Bellenberg S."/>
            <person name="Sproer C."/>
            <person name="Covarrubias P.C."/>
            <person name="Sand W."/>
            <person name="Quatrini R."/>
            <person name="Vera M."/>
        </authorList>
    </citation>
    <scope>NUCLEOTIDE SEQUENCE [LARGE SCALE GENOMIC DNA]</scope>
    <source>
        <strain evidence="10">m-1</strain>
    </source>
</reference>
<keyword evidence="4" id="KW-0808">Transferase</keyword>
<comment type="caution">
    <text evidence="9">The sequence shown here is derived from an EMBL/GenBank/DDBJ whole genome shotgun (WGS) entry which is preliminary data.</text>
</comment>
<accession>A0A1C2G2Z9</accession>
<gene>
    <name evidence="9" type="ORF">C4900_05555</name>
</gene>
<dbReference type="EMBL" id="PSYR01000001">
    <property type="protein sequence ID" value="RCN59184.1"/>
    <property type="molecule type" value="Genomic_DNA"/>
</dbReference>
<keyword evidence="5" id="KW-0547">Nucleotide-binding</keyword>
<dbReference type="InterPro" id="IPR003594">
    <property type="entry name" value="HATPase_dom"/>
</dbReference>
<dbReference type="AlphaFoldDB" id="A0A1C2G2Z9"/>
<evidence type="ECO:0000256" key="7">
    <source>
        <dbReference type="ARBA" id="ARBA00022840"/>
    </source>
</evidence>
<dbReference type="PANTHER" id="PTHR42878:SF7">
    <property type="entry name" value="SENSOR HISTIDINE KINASE GLRK"/>
    <property type="match status" value="1"/>
</dbReference>
<keyword evidence="10" id="KW-1185">Reference proteome</keyword>
<keyword evidence="8" id="KW-0902">Two-component regulatory system</keyword>
<dbReference type="STRING" id="163359.A9R16_09625"/>
<dbReference type="InterPro" id="IPR036097">
    <property type="entry name" value="HisK_dim/P_sf"/>
</dbReference>
<keyword evidence="3" id="KW-0597">Phosphoprotein</keyword>
<dbReference type="CDD" id="cd00082">
    <property type="entry name" value="HisKA"/>
    <property type="match status" value="1"/>
</dbReference>